<evidence type="ECO:0000256" key="4">
    <source>
        <dbReference type="ARBA" id="ARBA00022670"/>
    </source>
</evidence>
<dbReference type="RefSeq" id="XP_021338239.1">
    <property type="nucleotide sequence ID" value="XM_021481616.1"/>
</dbReference>
<reference evidence="13 14" key="3">
    <citation type="journal article" date="2016" name="Sci. Rep.">
        <title>Genome-wide diversity and gene expression profiling of Babesia microti isolates identify polymorphic genes that mediate host-pathogen interactions.</title>
        <authorList>
            <person name="Silva J.C."/>
            <person name="Cornillot E."/>
            <person name="McCracken C."/>
            <person name="Usmani-Brown S."/>
            <person name="Dwivedi A."/>
            <person name="Ifeonu O.O."/>
            <person name="Crabtree J."/>
            <person name="Gotia H.T."/>
            <person name="Virji A.Z."/>
            <person name="Reynes C."/>
            <person name="Colinge J."/>
            <person name="Kumar V."/>
            <person name="Lawres L."/>
            <person name="Pazzi J.E."/>
            <person name="Pablo J.V."/>
            <person name="Hung C."/>
            <person name="Brancato J."/>
            <person name="Kumari P."/>
            <person name="Orvis J."/>
            <person name="Tretina K."/>
            <person name="Chibucos M."/>
            <person name="Ott S."/>
            <person name="Sadzewicz L."/>
            <person name="Sengamalay N."/>
            <person name="Shetty A.C."/>
            <person name="Su Q."/>
            <person name="Tallon L."/>
            <person name="Fraser C.M."/>
            <person name="Frutos R."/>
            <person name="Molina D.M."/>
            <person name="Krause P.J."/>
            <person name="Ben Mamoun C."/>
        </authorList>
    </citation>
    <scope>NUCLEOTIDE SEQUENCE [LARGE SCALE GENOMIC DNA]</scope>
    <source>
        <strain evidence="13 14">RI</strain>
    </source>
</reference>
<keyword evidence="7 11" id="KW-0720">Serine protease</keyword>
<dbReference type="PANTHER" id="PTHR22936">
    <property type="entry name" value="RHOMBOID-RELATED"/>
    <property type="match status" value="1"/>
</dbReference>
<feature type="active site" evidence="10">
    <location>
        <position position="322"/>
    </location>
</feature>
<feature type="transmembrane region" description="Helical" evidence="11">
    <location>
        <begin position="271"/>
        <end position="288"/>
    </location>
</feature>
<reference evidence="13 14" key="2">
    <citation type="journal article" date="2013" name="PLoS ONE">
        <title>Whole genome mapping and re-organization of the nuclear and mitochondrial genomes of Babesia microti isolates.</title>
        <authorList>
            <person name="Cornillot E."/>
            <person name="Dassouli A."/>
            <person name="Garg A."/>
            <person name="Pachikara N."/>
            <person name="Randazzo S."/>
            <person name="Depoix D."/>
            <person name="Carcy B."/>
            <person name="Delbecq S."/>
            <person name="Frutos R."/>
            <person name="Silva J.C."/>
            <person name="Sutton R."/>
            <person name="Krause P.J."/>
            <person name="Mamoun C.B."/>
        </authorList>
    </citation>
    <scope>NUCLEOTIDE SEQUENCE [LARGE SCALE GENOMIC DNA]</scope>
    <source>
        <strain evidence="13 14">RI</strain>
    </source>
</reference>
<dbReference type="PIRSF" id="PIRSF037023">
    <property type="entry name" value="Rhomboid-like_ROM4_ROM5"/>
    <property type="match status" value="1"/>
</dbReference>
<comment type="subcellular location">
    <subcellularLocation>
        <location evidence="2 11">Membrane</location>
        <topology evidence="2 11">Multi-pass membrane protein</topology>
    </subcellularLocation>
</comment>
<feature type="transmembrane region" description="Helical" evidence="11">
    <location>
        <begin position="295"/>
        <end position="314"/>
    </location>
</feature>
<dbReference type="Proteomes" id="UP000002899">
    <property type="component" value="Chromosome II"/>
</dbReference>
<dbReference type="EMBL" id="FO082872">
    <property type="protein sequence ID" value="SJK86042.1"/>
    <property type="molecule type" value="Genomic_DNA"/>
</dbReference>
<keyword evidence="4 11" id="KW-0645">Protease</keyword>
<sequence>MNVNKKVDVELVNIINGNDCNSKNDGYDSNEDNWFKGKVERRSPLTPFQLFSLITGETTKSKINRDPKLKNNPIYGKLSFTIASSSMIIISFIFELVYNHNSFNGRCISPIVHPSLISGDVITKKHLPYIVNIGYGACEVNLNDSAHNRAFIGSGTVDDGWPMVNLKKYDGSKSSGRFDSPNARIFETLGGLNSNKIRNYKEYYRLVWSMFLHGSVIHMVFNLCCQIQSLWMIEPDWGFFRTAGLYFVSGIFGNLLSAILDPCGTTVGSSGAMYGLMGALIPYCIEYWKTIPRPFSILIFNCIFIIIGLISGLAGYTDNYAHLGGCIAGILWGFGTIRSVSSFDRCIIVERVLLSPILRWMLTERYKASLRLIVANKYDMGNRRRLAYETQKGIEKGVTKRTLKRIKQRFSAPGSPPCRMRCRETIVRVVSMVTLISIILILSILLLSPEVYETFSPPGQFKLSGWHTCHCGIFITGDNPVLSKYKGMFWCWRDKNIAEKYIKLNG</sequence>
<dbReference type="EC" id="3.4.21.105" evidence="11"/>
<comment type="function">
    <text evidence="11">Serine protease involved in intramembrane proteolysis.</text>
</comment>
<keyword evidence="9 11" id="KW-0472">Membrane</keyword>
<feature type="transmembrane region" description="Helical" evidence="11">
    <location>
        <begin position="74"/>
        <end position="94"/>
    </location>
</feature>
<comment type="similarity">
    <text evidence="3 11">Belongs to the peptidase S54 family.</text>
</comment>
<feature type="active site" description="Nucleophile" evidence="10">
    <location>
        <position position="270"/>
    </location>
</feature>
<organism evidence="13 14">
    <name type="scientific">Babesia microti (strain RI)</name>
    <dbReference type="NCBI Taxonomy" id="1133968"/>
    <lineage>
        <taxon>Eukaryota</taxon>
        <taxon>Sar</taxon>
        <taxon>Alveolata</taxon>
        <taxon>Apicomplexa</taxon>
        <taxon>Aconoidasida</taxon>
        <taxon>Piroplasmida</taxon>
        <taxon>Babesiidae</taxon>
        <taxon>Babesia</taxon>
    </lineage>
</organism>
<feature type="transmembrane region" description="Helical" evidence="11">
    <location>
        <begin position="320"/>
        <end position="337"/>
    </location>
</feature>
<dbReference type="SUPFAM" id="SSF144091">
    <property type="entry name" value="Rhomboid-like"/>
    <property type="match status" value="1"/>
</dbReference>
<feature type="transmembrane region" description="Helical" evidence="11">
    <location>
        <begin position="237"/>
        <end position="259"/>
    </location>
</feature>
<evidence type="ECO:0000259" key="12">
    <source>
        <dbReference type="Pfam" id="PF01694"/>
    </source>
</evidence>
<name>A0A1R4AAL4_BABMR</name>
<keyword evidence="5 11" id="KW-0812">Transmembrane</keyword>
<feature type="transmembrane region" description="Helical" evidence="11">
    <location>
        <begin position="206"/>
        <end position="225"/>
    </location>
</feature>
<dbReference type="AlphaFoldDB" id="A0A1R4AAL4"/>
<evidence type="ECO:0000256" key="1">
    <source>
        <dbReference type="ARBA" id="ARBA00000156"/>
    </source>
</evidence>
<dbReference type="GO" id="GO:0016020">
    <property type="term" value="C:membrane"/>
    <property type="evidence" value="ECO:0007669"/>
    <property type="project" value="UniProtKB-SubCell"/>
</dbReference>
<reference evidence="13 14" key="1">
    <citation type="journal article" date="2012" name="Nucleic Acids Res.">
        <title>Sequencing of the smallest Apicomplexan genome from the human pathogen Babesia microti.</title>
        <authorList>
            <person name="Cornillot E."/>
            <person name="Hadj-Kaddour K."/>
            <person name="Dassouli A."/>
            <person name="Noel B."/>
            <person name="Ranwez V."/>
            <person name="Vacherie B."/>
            <person name="Augagneur Y."/>
            <person name="Bres V."/>
            <person name="Duclos A."/>
            <person name="Randazzo S."/>
            <person name="Carcy B."/>
            <person name="Debierre-Grockiego F."/>
            <person name="Delbecq S."/>
            <person name="Moubri-Menage K."/>
            <person name="Shams-Eldin H."/>
            <person name="Usmani-Brown S."/>
            <person name="Bringaud F."/>
            <person name="Wincker P."/>
            <person name="Vivares C.P."/>
            <person name="Schwarz R.T."/>
            <person name="Schetters T.P."/>
            <person name="Krause P.J."/>
            <person name="Gorenflot A."/>
            <person name="Berry V."/>
            <person name="Barbe V."/>
            <person name="Ben Mamoun C."/>
        </authorList>
    </citation>
    <scope>NUCLEOTIDE SEQUENCE [LARGE SCALE GENOMIC DNA]</scope>
    <source>
        <strain evidence="13 14">RI</strain>
    </source>
</reference>
<evidence type="ECO:0000256" key="11">
    <source>
        <dbReference type="RuleBase" id="RU362115"/>
    </source>
</evidence>
<evidence type="ECO:0000256" key="7">
    <source>
        <dbReference type="ARBA" id="ARBA00022825"/>
    </source>
</evidence>
<keyword evidence="6 11" id="KW-0378">Hydrolase</keyword>
<dbReference type="PANTHER" id="PTHR22936:SF69">
    <property type="entry name" value="RHOMBOID-LIKE PROTEIN"/>
    <property type="match status" value="1"/>
</dbReference>
<feature type="domain" description="Peptidase S54 rhomboid" evidence="12">
    <location>
        <begin position="201"/>
        <end position="337"/>
    </location>
</feature>
<dbReference type="GO" id="GO:0006508">
    <property type="term" value="P:proteolysis"/>
    <property type="evidence" value="ECO:0007669"/>
    <property type="project" value="UniProtKB-KW"/>
</dbReference>
<evidence type="ECO:0000313" key="14">
    <source>
        <dbReference type="Proteomes" id="UP000002899"/>
    </source>
</evidence>
<dbReference type="InterPro" id="IPR035952">
    <property type="entry name" value="Rhomboid-like_sf"/>
</dbReference>
<gene>
    <name evidence="13" type="ORF">BMR1_02g02777</name>
</gene>
<evidence type="ECO:0000256" key="10">
    <source>
        <dbReference type="PIRSR" id="PIRSR037023-1"/>
    </source>
</evidence>
<evidence type="ECO:0000256" key="9">
    <source>
        <dbReference type="ARBA" id="ARBA00023136"/>
    </source>
</evidence>
<dbReference type="VEuPathDB" id="PiroplasmaDB:BMR1_02g02777"/>
<dbReference type="Pfam" id="PF01694">
    <property type="entry name" value="Rhomboid"/>
    <property type="match status" value="1"/>
</dbReference>
<feature type="transmembrane region" description="Helical" evidence="11">
    <location>
        <begin position="429"/>
        <end position="448"/>
    </location>
</feature>
<keyword evidence="14" id="KW-1185">Reference proteome</keyword>
<dbReference type="OrthoDB" id="418595at2759"/>
<dbReference type="InterPro" id="IPR002610">
    <property type="entry name" value="Peptidase_S54_rhomboid-like"/>
</dbReference>
<dbReference type="KEGG" id="bmic:BMR1_02g02777"/>
<evidence type="ECO:0000256" key="5">
    <source>
        <dbReference type="ARBA" id="ARBA00022692"/>
    </source>
</evidence>
<keyword evidence="8 11" id="KW-1133">Transmembrane helix</keyword>
<comment type="catalytic activity">
    <reaction evidence="1 11">
        <text>Cleaves type-1 transmembrane domains using a catalytic dyad composed of serine and histidine that are contributed by different transmembrane domains.</text>
        <dbReference type="EC" id="3.4.21.105"/>
    </reaction>
</comment>
<dbReference type="InterPro" id="IPR022764">
    <property type="entry name" value="Peptidase_S54_rhomboid_dom"/>
</dbReference>
<evidence type="ECO:0000313" key="13">
    <source>
        <dbReference type="EMBL" id="SJK86042.1"/>
    </source>
</evidence>
<evidence type="ECO:0000256" key="8">
    <source>
        <dbReference type="ARBA" id="ARBA00022989"/>
    </source>
</evidence>
<protein>
    <recommendedName>
        <fullName evidence="11">Rhomboid-like protease</fullName>
        <ecNumber evidence="11">3.4.21.105</ecNumber>
    </recommendedName>
</protein>
<accession>A0A1R4AAL4</accession>
<dbReference type="GeneID" id="24424338"/>
<dbReference type="Gene3D" id="1.20.1540.10">
    <property type="entry name" value="Rhomboid-like"/>
    <property type="match status" value="1"/>
</dbReference>
<dbReference type="InterPro" id="IPR017092">
    <property type="entry name" value="Pept_S54_Rhomboid-like_Rom4/5"/>
</dbReference>
<evidence type="ECO:0000256" key="3">
    <source>
        <dbReference type="ARBA" id="ARBA00009045"/>
    </source>
</evidence>
<evidence type="ECO:0000256" key="6">
    <source>
        <dbReference type="ARBA" id="ARBA00022801"/>
    </source>
</evidence>
<proteinExistence type="inferred from homology"/>
<evidence type="ECO:0000256" key="2">
    <source>
        <dbReference type="ARBA" id="ARBA00004141"/>
    </source>
</evidence>
<dbReference type="GO" id="GO:0004252">
    <property type="term" value="F:serine-type endopeptidase activity"/>
    <property type="evidence" value="ECO:0007669"/>
    <property type="project" value="InterPro"/>
</dbReference>